<proteinExistence type="inferred from homology"/>
<dbReference type="Pfam" id="PF01734">
    <property type="entry name" value="Patatin"/>
    <property type="match status" value="1"/>
</dbReference>
<feature type="region of interest" description="Disordered" evidence="4">
    <location>
        <begin position="351"/>
        <end position="371"/>
    </location>
</feature>
<dbReference type="GO" id="GO:0047372">
    <property type="term" value="F:monoacylglycerol lipase activity"/>
    <property type="evidence" value="ECO:0007669"/>
    <property type="project" value="TreeGrafter"/>
</dbReference>
<evidence type="ECO:0000256" key="2">
    <source>
        <dbReference type="ARBA" id="ARBA00023098"/>
    </source>
</evidence>
<dbReference type="InterPro" id="IPR016035">
    <property type="entry name" value="Acyl_Trfase/lysoPLipase"/>
</dbReference>
<comment type="similarity">
    <text evidence="1">Belongs to the patatin family.</text>
</comment>
<dbReference type="Gene3D" id="3.40.1090.10">
    <property type="entry name" value="Cytosolic phospholipase A2 catalytic domain"/>
    <property type="match status" value="1"/>
</dbReference>
<evidence type="ECO:0000256" key="4">
    <source>
        <dbReference type="SAM" id="MobiDB-lite"/>
    </source>
</evidence>
<keyword evidence="3" id="KW-0378">Hydrolase</keyword>
<reference evidence="7" key="1">
    <citation type="submission" date="2014-11" db="EMBL/GenBank/DDBJ databases">
        <authorList>
            <person name="Otto D Thomas"/>
            <person name="Naeem Raeece"/>
        </authorList>
    </citation>
    <scope>NUCLEOTIDE SEQUENCE</scope>
</reference>
<dbReference type="VEuPathDB" id="CryptoDB:Cvel_5575"/>
<sequence length="1291" mass="139451">MVEAERGVVLFACTGVEPREGQTLVVVGCSSELGGWDASRGIALHRVKNPAFPGVWMSFPMSHKACSQLQFQFALVAADTDILEKDSSARGGMRLVDRGSPIEGGLNFSTVTSVLSAASSIDGRRQDCCGWVWEPFGCGPRNVEVVGGGFVLFGGRWGEGGTQVTPLTWEDMVLAQQELEQDSPSPVSSQFDSEKEKEGGGGTLGGPPEDSGMDGDVTAETESVPLFVSALPAALSPPSPTSSCHHVTQRVLSETDLSRPRDRVTVSGQQGGGGGGGILVASPDSAAVSSCHSPTSVSAAVFLQKGQSEVRGERRGDGGSDQSFRFAPVALMNGGGVRGADVLGGKNEEILTGKKGEGDPVASPHQTGRKSRCVFQEPPASLVYEGPNQSRLSSLAVSVSASQSEKGVGEEAWVLLERVSSNAPLQTSRLSSDSVAHPCIRVDDTDIECQQEGVSEVSAERGVNKAEKGLEDVYSDRCDSVGDRKKSAGTELQSRIPRSHPLPSSYLRLLECQREEGQRTEGVAVPLKRRRSEADDCVEVCGSPADGVGVGEGCLRGEKHRRLTLSVSASESCDGGGHPIAGGNMGASKHDCEGVGGRGEVKRNRHGHILCLHGRVRYKCKECGGKGICEHGRQRSQCKECGGKSICEHGRQRSRCKECGGSSICEHGRIRSRCKECGRKSICEHGRQRSSRTLKTGFVPPPRDLLRSVSRNGFPTSTGPPQRRTLLRQGFRKITRDPGPPPEGFQRRPNAWDVATKRIRPILALDGGGVRGIVAAHVLKELEKQLQIQSGISDLRIGDCFDLIAGTSTGALLATYLASCPSPCVGRTHKRIPLDGGMDSGLKMYESLAREIFPPSWIPAEARYAWNSFLWRNEALHSEEPLEEILQNMYGHTTLQQYVSNVTARRPDWGNWRGPTLFVTAYDMVFRRPVAFVGDRLREQPEFMRLDPFTSPYNNSFFEVDPRADVIHDEFEKLKSDPEIKAVFGPNDGRGIGDVDFPKIGLGLPYGVHPDLRASALICATANAKESARFFKSNPDVMLWQLCRCSSAAPSFLAPAVVKDFFRHPHEPQGSPHDLVACDGGTVANDPALEALYYLSTRAAVIEYALDHEKVRGRVKVQPKLWPSIEANRDFFTGVNLKDHAVLSIGVGAAHKEMSPEDAQQYKSAGMWALKSGNINDVLMTSSSALAHFHVDRLFKNERVPLNYLRVQCSGDENEDSIGYMERDIIEAVKRMDDSTQLDALAVVGQALARVYRPLIADFVNAYLLSENLVPVAPPSETPAASAMPATPAAG</sequence>
<feature type="region of interest" description="Disordered" evidence="4">
    <location>
        <begin position="178"/>
        <end position="215"/>
    </location>
</feature>
<dbReference type="PROSITE" id="PS51166">
    <property type="entry name" value="CBM20"/>
    <property type="match status" value="1"/>
</dbReference>
<dbReference type="GO" id="GO:0004620">
    <property type="term" value="F:phospholipase activity"/>
    <property type="evidence" value="ECO:0007669"/>
    <property type="project" value="TreeGrafter"/>
</dbReference>
<organism evidence="7">
    <name type="scientific">Chromera velia CCMP2878</name>
    <dbReference type="NCBI Taxonomy" id="1169474"/>
    <lineage>
        <taxon>Eukaryota</taxon>
        <taxon>Sar</taxon>
        <taxon>Alveolata</taxon>
        <taxon>Colpodellida</taxon>
        <taxon>Chromeraceae</taxon>
        <taxon>Chromera</taxon>
    </lineage>
</organism>
<dbReference type="PhylomeDB" id="A0A0G4H235"/>
<gene>
    <name evidence="7" type="ORF">Cvel_5575</name>
</gene>
<dbReference type="InterPro" id="IPR002641">
    <property type="entry name" value="PNPLA_dom"/>
</dbReference>
<dbReference type="CDD" id="cd07199">
    <property type="entry name" value="Pat17_PNPLA8_PNPLA9_like"/>
    <property type="match status" value="1"/>
</dbReference>
<dbReference type="InterPro" id="IPR002044">
    <property type="entry name" value="CBM20"/>
</dbReference>
<feature type="domain" description="CBM20" evidence="5">
    <location>
        <begin position="1"/>
        <end position="135"/>
    </location>
</feature>
<keyword evidence="2 3" id="KW-0443">Lipid metabolism</keyword>
<feature type="active site" description="Nucleophile" evidence="3">
    <location>
        <position position="808"/>
    </location>
</feature>
<feature type="short sequence motif" description="GXGXXG" evidence="3">
    <location>
        <begin position="767"/>
        <end position="772"/>
    </location>
</feature>
<dbReference type="InterPro" id="IPR013783">
    <property type="entry name" value="Ig-like_fold"/>
</dbReference>
<feature type="active site" description="Proton acceptor" evidence="3">
    <location>
        <position position="1079"/>
    </location>
</feature>
<dbReference type="InterPro" id="IPR013784">
    <property type="entry name" value="Carb-bd-like_fold"/>
</dbReference>
<dbReference type="SUPFAM" id="SSF52151">
    <property type="entry name" value="FabD/lysophospholipase-like"/>
    <property type="match status" value="1"/>
</dbReference>
<name>A0A0G4H235_9ALVE</name>
<accession>A0A0G4H235</accession>
<keyword evidence="3" id="KW-0442">Lipid degradation</keyword>
<evidence type="ECO:0000259" key="5">
    <source>
        <dbReference type="PROSITE" id="PS51166"/>
    </source>
</evidence>
<dbReference type="PANTHER" id="PTHR32176:SF92">
    <property type="entry name" value="XYLOSE ISOMERASE"/>
    <property type="match status" value="1"/>
</dbReference>
<dbReference type="SUPFAM" id="SSF49452">
    <property type="entry name" value="Starch-binding domain-like"/>
    <property type="match status" value="1"/>
</dbReference>
<dbReference type="Gene3D" id="2.60.40.10">
    <property type="entry name" value="Immunoglobulins"/>
    <property type="match status" value="1"/>
</dbReference>
<feature type="region of interest" description="Disordered" evidence="4">
    <location>
        <begin position="252"/>
        <end position="277"/>
    </location>
</feature>
<feature type="short sequence motif" description="GXSXG" evidence="3">
    <location>
        <begin position="806"/>
        <end position="810"/>
    </location>
</feature>
<dbReference type="PANTHER" id="PTHR32176">
    <property type="entry name" value="XYLOSE ISOMERASE"/>
    <property type="match status" value="1"/>
</dbReference>
<evidence type="ECO:0008006" key="8">
    <source>
        <dbReference type="Google" id="ProtNLM"/>
    </source>
</evidence>
<feature type="region of interest" description="Disordered" evidence="4">
    <location>
        <begin position="693"/>
        <end position="723"/>
    </location>
</feature>
<dbReference type="GO" id="GO:2001070">
    <property type="term" value="F:starch binding"/>
    <property type="evidence" value="ECO:0007669"/>
    <property type="project" value="InterPro"/>
</dbReference>
<feature type="compositionally biased region" description="Polar residues" evidence="4">
    <location>
        <begin position="182"/>
        <end position="191"/>
    </location>
</feature>
<dbReference type="GO" id="GO:0016042">
    <property type="term" value="P:lipid catabolic process"/>
    <property type="evidence" value="ECO:0007669"/>
    <property type="project" value="UniProtKB-UniRule"/>
</dbReference>
<evidence type="ECO:0000256" key="1">
    <source>
        <dbReference type="ARBA" id="ARBA00010240"/>
    </source>
</evidence>
<protein>
    <recommendedName>
        <fullName evidence="8">CBM20 domain-containing protein</fullName>
    </recommendedName>
</protein>
<feature type="short sequence motif" description="DGA/G" evidence="3">
    <location>
        <begin position="1079"/>
        <end position="1081"/>
    </location>
</feature>
<evidence type="ECO:0000313" key="7">
    <source>
        <dbReference type="EMBL" id="CEM37693.1"/>
    </source>
</evidence>
<feature type="domain" description="PNPLA" evidence="6">
    <location>
        <begin position="763"/>
        <end position="1092"/>
    </location>
</feature>
<feature type="compositionally biased region" description="Polar residues" evidence="4">
    <location>
        <begin position="709"/>
        <end position="720"/>
    </location>
</feature>
<evidence type="ECO:0000259" key="6">
    <source>
        <dbReference type="PROSITE" id="PS51635"/>
    </source>
</evidence>
<dbReference type="EMBL" id="CDMZ01001798">
    <property type="protein sequence ID" value="CEM37693.1"/>
    <property type="molecule type" value="Genomic_DNA"/>
</dbReference>
<dbReference type="Pfam" id="PF00686">
    <property type="entry name" value="CBM_20"/>
    <property type="match status" value="1"/>
</dbReference>
<evidence type="ECO:0000256" key="3">
    <source>
        <dbReference type="PROSITE-ProRule" id="PRU01161"/>
    </source>
</evidence>
<dbReference type="PROSITE" id="PS51635">
    <property type="entry name" value="PNPLA"/>
    <property type="match status" value="1"/>
</dbReference>